<dbReference type="PROSITE" id="PS51688">
    <property type="entry name" value="ICA"/>
    <property type="match status" value="1"/>
</dbReference>
<gene>
    <name evidence="5" type="ORF">POI1126_26</name>
</gene>
<dbReference type="GO" id="GO:0098015">
    <property type="term" value="C:virus tail"/>
    <property type="evidence" value="ECO:0007669"/>
    <property type="project" value="UniProtKB-KW"/>
</dbReference>
<evidence type="ECO:0000313" key="5">
    <source>
        <dbReference type="EMBL" id="APU92954.1"/>
    </source>
</evidence>
<feature type="compositionally biased region" description="Low complexity" evidence="3">
    <location>
        <begin position="113"/>
        <end position="130"/>
    </location>
</feature>
<dbReference type="Proteomes" id="UP000221249">
    <property type="component" value="Segment"/>
</dbReference>
<evidence type="ECO:0000259" key="4">
    <source>
        <dbReference type="PROSITE" id="PS51688"/>
    </source>
</evidence>
<evidence type="ECO:0000313" key="6">
    <source>
        <dbReference type="Proteomes" id="UP000221249"/>
    </source>
</evidence>
<dbReference type="Pfam" id="PF13884">
    <property type="entry name" value="Peptidase_S74"/>
    <property type="match status" value="1"/>
</dbReference>
<comment type="subcellular location">
    <subcellularLocation>
        <location evidence="1">Virion</location>
    </subcellularLocation>
</comment>
<dbReference type="InterPro" id="IPR030392">
    <property type="entry name" value="S74_ICA"/>
</dbReference>
<sequence>MPPPDFFEARIMGKSSQSAPDPDPNIGKAALKQAETGEEWLAFAKDAFAISQERQKELDALTKRVTEQQLGIADQQAAWAKSDRERYENVFKPIEDDFIKEATNYATEERQSEAAAEASADVRAAQASAEEQSLRQAASMGINPTSGRYAGIDRATDMAYALADAGGRNNARQMVRDKGLALKADVTNLGRGLPAQSAQAQALGLGASSGAVGLNQQANAQSNAASSIVNSGYAGAMQGYAGMGQTLNQQYATQVDAWKAEQQANNGLWSGIGQALGGLAGFFMPSDENVKENKQPVEEGKALEAIEQMPVEEWDYMPGIGDGGRHIGTYAQDFKEATGKGDGKTIPVIDAIGVTMKAVQDLSKQVKEIAGEIGLGPSKDKAPAKQARKPSRGMELGLGVAA</sequence>
<keyword evidence="2" id="KW-1227">Viral tail protein</keyword>
<feature type="domain" description="Peptidase S74" evidence="4">
    <location>
        <begin position="286"/>
        <end position="402"/>
    </location>
</feature>
<keyword evidence="2" id="KW-0946">Virion</keyword>
<reference evidence="5 6" key="1">
    <citation type="journal article" date="2017" name="Front. Microbiol.">
        <title>Prevalence, Host Range, and Comparative Genomic Analysis of Temperate Ochrobactrum Phages.</title>
        <authorList>
            <person name="Jackel C."/>
            <person name="Hertwig S."/>
            <person name="Scholz H.C."/>
            <person name="Nockler K."/>
            <person name="Reetz J."/>
            <person name="Hammerl J.A."/>
        </authorList>
    </citation>
    <scope>NUCLEOTIDE SEQUENCE [LARGE SCALE GENOMIC DNA]</scope>
</reference>
<proteinExistence type="predicted"/>
<evidence type="ECO:0000256" key="1">
    <source>
        <dbReference type="ARBA" id="ARBA00004328"/>
    </source>
</evidence>
<feature type="region of interest" description="Disordered" evidence="3">
    <location>
        <begin position="109"/>
        <end position="130"/>
    </location>
</feature>
<dbReference type="EMBL" id="KY417925">
    <property type="protein sequence ID" value="APU92954.1"/>
    <property type="molecule type" value="Genomic_DNA"/>
</dbReference>
<feature type="region of interest" description="Disordered" evidence="3">
    <location>
        <begin position="374"/>
        <end position="402"/>
    </location>
</feature>
<evidence type="ECO:0000256" key="2">
    <source>
        <dbReference type="ARBA" id="ARBA00022732"/>
    </source>
</evidence>
<accession>A0A240F4S9</accession>
<keyword evidence="6" id="KW-1185">Reference proteome</keyword>
<name>A0A240F4S9_9CAUD</name>
<protein>
    <submittedName>
        <fullName evidence="5">Chaperone of endosialidase</fullName>
    </submittedName>
</protein>
<organism evidence="5 6">
    <name type="scientific">Ochrobactrum phage POI1126</name>
    <dbReference type="NCBI Taxonomy" id="1932118"/>
    <lineage>
        <taxon>Viruses</taxon>
        <taxon>Duplodnaviria</taxon>
        <taxon>Heunggongvirae</taxon>
        <taxon>Uroviricota</taxon>
        <taxon>Caudoviricetes</taxon>
        <taxon>Namazuvirus</taxon>
        <taxon>Namazuvirus POI1126</taxon>
    </lineage>
</organism>
<evidence type="ECO:0000256" key="3">
    <source>
        <dbReference type="SAM" id="MobiDB-lite"/>
    </source>
</evidence>